<evidence type="ECO:0000259" key="4">
    <source>
        <dbReference type="PROSITE" id="PS51790"/>
    </source>
</evidence>
<keyword evidence="6" id="KW-1185">Reference proteome</keyword>
<dbReference type="EMBL" id="JACSCY010000002">
    <property type="protein sequence ID" value="MBC6609777.1"/>
    <property type="molecule type" value="Genomic_DNA"/>
</dbReference>
<gene>
    <name evidence="5" type="primary">msrB</name>
    <name evidence="5" type="ORF">H8B15_02510</name>
</gene>
<dbReference type="GO" id="GO:0033743">
    <property type="term" value="F:peptide-methionine (R)-S-oxide reductase activity"/>
    <property type="evidence" value="ECO:0007669"/>
    <property type="project" value="UniProtKB-EC"/>
</dbReference>
<dbReference type="PROSITE" id="PS51790">
    <property type="entry name" value="MSRB"/>
    <property type="match status" value="1"/>
</dbReference>
<organism evidence="5 6">
    <name type="scientific">Hymenobacter citatus</name>
    <dbReference type="NCBI Taxonomy" id="2763506"/>
    <lineage>
        <taxon>Bacteria</taxon>
        <taxon>Pseudomonadati</taxon>
        <taxon>Bacteroidota</taxon>
        <taxon>Cytophagia</taxon>
        <taxon>Cytophagales</taxon>
        <taxon>Hymenobacteraceae</taxon>
        <taxon>Hymenobacter</taxon>
    </lineage>
</organism>
<comment type="caution">
    <text evidence="5">The sequence shown here is derived from an EMBL/GenBank/DDBJ whole genome shotgun (WGS) entry which is preliminary data.</text>
</comment>
<evidence type="ECO:0000313" key="6">
    <source>
        <dbReference type="Proteomes" id="UP000622017"/>
    </source>
</evidence>
<comment type="catalytic activity">
    <reaction evidence="3">
        <text>L-methionyl-[protein] + [thioredoxin]-disulfide + H2O = L-methionyl-(R)-S-oxide-[protein] + [thioredoxin]-dithiol</text>
        <dbReference type="Rhea" id="RHEA:24164"/>
        <dbReference type="Rhea" id="RHEA-COMP:10698"/>
        <dbReference type="Rhea" id="RHEA-COMP:10700"/>
        <dbReference type="Rhea" id="RHEA-COMP:12313"/>
        <dbReference type="Rhea" id="RHEA-COMP:12314"/>
        <dbReference type="ChEBI" id="CHEBI:15377"/>
        <dbReference type="ChEBI" id="CHEBI:16044"/>
        <dbReference type="ChEBI" id="CHEBI:29950"/>
        <dbReference type="ChEBI" id="CHEBI:45764"/>
        <dbReference type="ChEBI" id="CHEBI:50058"/>
        <dbReference type="EC" id="1.8.4.12"/>
    </reaction>
</comment>
<evidence type="ECO:0000313" key="5">
    <source>
        <dbReference type="EMBL" id="MBC6609777.1"/>
    </source>
</evidence>
<dbReference type="SUPFAM" id="SSF51316">
    <property type="entry name" value="Mss4-like"/>
    <property type="match status" value="1"/>
</dbReference>
<name>A0ABR7MGM0_9BACT</name>
<evidence type="ECO:0000256" key="1">
    <source>
        <dbReference type="ARBA" id="ARBA00012499"/>
    </source>
</evidence>
<dbReference type="PANTHER" id="PTHR10173:SF52">
    <property type="entry name" value="METHIONINE-R-SULFOXIDE REDUCTASE B1"/>
    <property type="match status" value="1"/>
</dbReference>
<dbReference type="Pfam" id="PF01641">
    <property type="entry name" value="SelR"/>
    <property type="match status" value="1"/>
</dbReference>
<feature type="domain" description="MsrB" evidence="4">
    <location>
        <begin position="26"/>
        <end position="148"/>
    </location>
</feature>
<dbReference type="Gene3D" id="2.170.150.20">
    <property type="entry name" value="Peptide methionine sulfoxide reductase"/>
    <property type="match status" value="1"/>
</dbReference>
<dbReference type="InterPro" id="IPR002579">
    <property type="entry name" value="Met_Sox_Rdtase_MsrB_dom"/>
</dbReference>
<accession>A0ABR7MGM0</accession>
<reference evidence="5 6" key="1">
    <citation type="submission" date="2020-08" db="EMBL/GenBank/DDBJ databases">
        <title>Hymenobacter sp.</title>
        <authorList>
            <person name="Kim M.K."/>
        </authorList>
    </citation>
    <scope>NUCLEOTIDE SEQUENCE [LARGE SCALE GENOMIC DNA]</scope>
    <source>
        <strain evidence="5 6">BT507</strain>
    </source>
</reference>
<dbReference type="PANTHER" id="PTHR10173">
    <property type="entry name" value="METHIONINE SULFOXIDE REDUCTASE"/>
    <property type="match status" value="1"/>
</dbReference>
<protein>
    <recommendedName>
        <fullName evidence="1">peptide-methionine (R)-S-oxide reductase</fullName>
        <ecNumber evidence="1">1.8.4.12</ecNumber>
    </recommendedName>
</protein>
<dbReference type="InterPro" id="IPR028427">
    <property type="entry name" value="Met_Sox_Rdtase_MsrB"/>
</dbReference>
<dbReference type="RefSeq" id="WP_187318092.1">
    <property type="nucleotide sequence ID" value="NZ_JACSCY010000002.1"/>
</dbReference>
<dbReference type="InterPro" id="IPR011057">
    <property type="entry name" value="Mss4-like_sf"/>
</dbReference>
<evidence type="ECO:0000256" key="3">
    <source>
        <dbReference type="ARBA" id="ARBA00048488"/>
    </source>
</evidence>
<dbReference type="NCBIfam" id="TIGR00357">
    <property type="entry name" value="peptide-methionine (R)-S-oxide reductase MsrB"/>
    <property type="match status" value="1"/>
</dbReference>
<dbReference type="EC" id="1.8.4.12" evidence="1"/>
<evidence type="ECO:0000256" key="2">
    <source>
        <dbReference type="ARBA" id="ARBA00023002"/>
    </source>
</evidence>
<dbReference type="Proteomes" id="UP000622017">
    <property type="component" value="Unassembled WGS sequence"/>
</dbReference>
<sequence length="169" mass="18937">MLRWLDVVTFARYGNPEPPRRVEKSAAEWAQELSPEQFRVLREQATESPYRNAYCRLYEPGEYVCAGCGSLLFSAATKYHAISGWPSFTQPAHKNAIRYHFDHSHHMQRVEVRCNVCRGHLGHVFPDGPAPGGLRYCINSASLRLVAPEQEEIKSVALPGAGSAPLQSE</sequence>
<proteinExistence type="predicted"/>
<keyword evidence="2 5" id="KW-0560">Oxidoreductase</keyword>